<gene>
    <name evidence="1" type="ORF">MtrunA17_Chr4g0050001</name>
</gene>
<proteinExistence type="predicted"/>
<accession>A0A396IID9</accession>
<sequence length="78" mass="8507">MYASFSPTIGVLQHPHPSAFRTNPSTANMLYHSSFSSQSATIDCYIGGTIHRLSKLSFSASFPPPHLLQPSSQHTHPP</sequence>
<reference evidence="1" key="1">
    <citation type="journal article" date="2018" name="Nat. Plants">
        <title>Whole-genome landscape of Medicago truncatula symbiotic genes.</title>
        <authorList>
            <person name="Pecrix Y."/>
            <person name="Gamas P."/>
            <person name="Carrere S."/>
        </authorList>
    </citation>
    <scope>NUCLEOTIDE SEQUENCE</scope>
    <source>
        <tissue evidence="1">Leaves</tissue>
    </source>
</reference>
<organism evidence="1">
    <name type="scientific">Medicago truncatula</name>
    <name type="common">Barrel medic</name>
    <name type="synonym">Medicago tribuloides</name>
    <dbReference type="NCBI Taxonomy" id="3880"/>
    <lineage>
        <taxon>Eukaryota</taxon>
        <taxon>Viridiplantae</taxon>
        <taxon>Streptophyta</taxon>
        <taxon>Embryophyta</taxon>
        <taxon>Tracheophyta</taxon>
        <taxon>Spermatophyta</taxon>
        <taxon>Magnoliopsida</taxon>
        <taxon>eudicotyledons</taxon>
        <taxon>Gunneridae</taxon>
        <taxon>Pentapetalae</taxon>
        <taxon>rosids</taxon>
        <taxon>fabids</taxon>
        <taxon>Fabales</taxon>
        <taxon>Fabaceae</taxon>
        <taxon>Papilionoideae</taxon>
        <taxon>50 kb inversion clade</taxon>
        <taxon>NPAAA clade</taxon>
        <taxon>Hologalegina</taxon>
        <taxon>IRL clade</taxon>
        <taxon>Trifolieae</taxon>
        <taxon>Medicago</taxon>
    </lineage>
</organism>
<dbReference type="Proteomes" id="UP000265566">
    <property type="component" value="Chromosome 4"/>
</dbReference>
<protein>
    <submittedName>
        <fullName evidence="1">Uncharacterized protein</fullName>
    </submittedName>
</protein>
<evidence type="ECO:0000313" key="1">
    <source>
        <dbReference type="EMBL" id="RHN62677.1"/>
    </source>
</evidence>
<dbReference type="Gramene" id="rna25275">
    <property type="protein sequence ID" value="RHN62677.1"/>
    <property type="gene ID" value="gene25275"/>
</dbReference>
<dbReference type="EMBL" id="PSQE01000004">
    <property type="protein sequence ID" value="RHN62677.1"/>
    <property type="molecule type" value="Genomic_DNA"/>
</dbReference>
<name>A0A396IID9_MEDTR</name>
<comment type="caution">
    <text evidence="1">The sequence shown here is derived from an EMBL/GenBank/DDBJ whole genome shotgun (WGS) entry which is preliminary data.</text>
</comment>
<dbReference type="AlphaFoldDB" id="A0A396IID9"/>